<dbReference type="InterPro" id="IPR023393">
    <property type="entry name" value="START-like_dom_sf"/>
</dbReference>
<evidence type="ECO:0000256" key="1">
    <source>
        <dbReference type="ARBA" id="ARBA00006817"/>
    </source>
</evidence>
<protein>
    <submittedName>
        <fullName evidence="3">Uncharacterized conserved protein YndB, AHSA1/START domain</fullName>
    </submittedName>
</protein>
<organism evidence="3 4">
    <name type="scientific">Planifilum fulgidum</name>
    <dbReference type="NCBI Taxonomy" id="201973"/>
    <lineage>
        <taxon>Bacteria</taxon>
        <taxon>Bacillati</taxon>
        <taxon>Bacillota</taxon>
        <taxon>Bacilli</taxon>
        <taxon>Bacillales</taxon>
        <taxon>Thermoactinomycetaceae</taxon>
        <taxon>Planifilum</taxon>
    </lineage>
</organism>
<dbReference type="Gene3D" id="3.30.530.20">
    <property type="match status" value="1"/>
</dbReference>
<dbReference type="InterPro" id="IPR013538">
    <property type="entry name" value="ASHA1/2-like_C"/>
</dbReference>
<gene>
    <name evidence="3" type="ORF">SAMN04488025_12136</name>
</gene>
<dbReference type="Pfam" id="PF08327">
    <property type="entry name" value="AHSA1"/>
    <property type="match status" value="1"/>
</dbReference>
<name>A0A1I2Q1J5_9BACL</name>
<dbReference type="Proteomes" id="UP000198661">
    <property type="component" value="Unassembled WGS sequence"/>
</dbReference>
<evidence type="ECO:0000313" key="3">
    <source>
        <dbReference type="EMBL" id="SFG22148.1"/>
    </source>
</evidence>
<sequence length="142" mass="16250">MDHRQKLPAIRQTVILNALIDRVWKAVSTSEGIAAWFMPNDFQPEAGGTFTLQTPFGPSPCRVLELDPPHRLVFAWDTSGWRVTFELKERGDQTEFTLVHDGWGAPEEIIAKGRDTNAVIRERMDHGWKEIVQVHLRNYVEG</sequence>
<dbReference type="AlphaFoldDB" id="A0A1I2Q1J5"/>
<proteinExistence type="inferred from homology"/>
<keyword evidence="4" id="KW-1185">Reference proteome</keyword>
<accession>A0A1I2Q1J5</accession>
<feature type="domain" description="Activator of Hsp90 ATPase homologue 1/2-like C-terminal" evidence="2">
    <location>
        <begin position="18"/>
        <end position="140"/>
    </location>
</feature>
<dbReference type="EMBL" id="FOOK01000021">
    <property type="protein sequence ID" value="SFG22148.1"/>
    <property type="molecule type" value="Genomic_DNA"/>
</dbReference>
<evidence type="ECO:0000313" key="4">
    <source>
        <dbReference type="Proteomes" id="UP000198661"/>
    </source>
</evidence>
<comment type="similarity">
    <text evidence="1">Belongs to the AHA1 family.</text>
</comment>
<reference evidence="3 4" key="1">
    <citation type="submission" date="2016-10" db="EMBL/GenBank/DDBJ databases">
        <authorList>
            <person name="de Groot N.N."/>
        </authorList>
    </citation>
    <scope>NUCLEOTIDE SEQUENCE [LARGE SCALE GENOMIC DNA]</scope>
    <source>
        <strain evidence="3 4">DSM 44945</strain>
    </source>
</reference>
<dbReference type="OrthoDB" id="2355173at2"/>
<dbReference type="RefSeq" id="WP_092039225.1">
    <property type="nucleotide sequence ID" value="NZ_FOOK01000021.1"/>
</dbReference>
<dbReference type="SUPFAM" id="SSF55961">
    <property type="entry name" value="Bet v1-like"/>
    <property type="match status" value="1"/>
</dbReference>
<dbReference type="STRING" id="201973.SAMN04488025_12136"/>
<dbReference type="CDD" id="cd07814">
    <property type="entry name" value="SRPBCC_CalC_Aha1-like"/>
    <property type="match status" value="1"/>
</dbReference>
<evidence type="ECO:0000259" key="2">
    <source>
        <dbReference type="Pfam" id="PF08327"/>
    </source>
</evidence>